<keyword evidence="2" id="KW-1185">Reference proteome</keyword>
<dbReference type="EMBL" id="CM023490">
    <property type="protein sequence ID" value="KAH6943423.1"/>
    <property type="molecule type" value="Genomic_DNA"/>
</dbReference>
<evidence type="ECO:0000313" key="2">
    <source>
        <dbReference type="Proteomes" id="UP000821845"/>
    </source>
</evidence>
<reference evidence="1" key="1">
    <citation type="submission" date="2020-05" db="EMBL/GenBank/DDBJ databases">
        <title>Large-scale comparative analyses of tick genomes elucidate their genetic diversity and vector capacities.</title>
        <authorList>
            <person name="Jia N."/>
            <person name="Wang J."/>
            <person name="Shi W."/>
            <person name="Du L."/>
            <person name="Sun Y."/>
            <person name="Zhan W."/>
            <person name="Jiang J."/>
            <person name="Wang Q."/>
            <person name="Zhang B."/>
            <person name="Ji P."/>
            <person name="Sakyi L.B."/>
            <person name="Cui X."/>
            <person name="Yuan T."/>
            <person name="Jiang B."/>
            <person name="Yang W."/>
            <person name="Lam T.T.-Y."/>
            <person name="Chang Q."/>
            <person name="Ding S."/>
            <person name="Wang X."/>
            <person name="Zhu J."/>
            <person name="Ruan X."/>
            <person name="Zhao L."/>
            <person name="Wei J."/>
            <person name="Que T."/>
            <person name="Du C."/>
            <person name="Cheng J."/>
            <person name="Dai P."/>
            <person name="Han X."/>
            <person name="Huang E."/>
            <person name="Gao Y."/>
            <person name="Liu J."/>
            <person name="Shao H."/>
            <person name="Ye R."/>
            <person name="Li L."/>
            <person name="Wei W."/>
            <person name="Wang X."/>
            <person name="Wang C."/>
            <person name="Yang T."/>
            <person name="Huo Q."/>
            <person name="Li W."/>
            <person name="Guo W."/>
            <person name="Chen H."/>
            <person name="Zhou L."/>
            <person name="Ni X."/>
            <person name="Tian J."/>
            <person name="Zhou Y."/>
            <person name="Sheng Y."/>
            <person name="Liu T."/>
            <person name="Pan Y."/>
            <person name="Xia L."/>
            <person name="Li J."/>
            <person name="Zhao F."/>
            <person name="Cao W."/>
        </authorList>
    </citation>
    <scope>NUCLEOTIDE SEQUENCE</scope>
    <source>
        <strain evidence="1">Hyas-2018</strain>
    </source>
</reference>
<protein>
    <submittedName>
        <fullName evidence="1">Uncharacterized protein</fullName>
    </submittedName>
</protein>
<gene>
    <name evidence="1" type="ORF">HPB50_021655</name>
</gene>
<dbReference type="Proteomes" id="UP000821845">
    <property type="component" value="Chromosome 10"/>
</dbReference>
<comment type="caution">
    <text evidence="1">The sequence shown here is derived from an EMBL/GenBank/DDBJ whole genome shotgun (WGS) entry which is preliminary data.</text>
</comment>
<proteinExistence type="predicted"/>
<name>A0ACB7T8M4_HYAAI</name>
<organism evidence="1 2">
    <name type="scientific">Hyalomma asiaticum</name>
    <name type="common">Tick</name>
    <dbReference type="NCBI Taxonomy" id="266040"/>
    <lineage>
        <taxon>Eukaryota</taxon>
        <taxon>Metazoa</taxon>
        <taxon>Ecdysozoa</taxon>
        <taxon>Arthropoda</taxon>
        <taxon>Chelicerata</taxon>
        <taxon>Arachnida</taxon>
        <taxon>Acari</taxon>
        <taxon>Parasitiformes</taxon>
        <taxon>Ixodida</taxon>
        <taxon>Ixodoidea</taxon>
        <taxon>Ixodidae</taxon>
        <taxon>Hyalomminae</taxon>
        <taxon>Hyalomma</taxon>
    </lineage>
</organism>
<accession>A0ACB7T8M4</accession>
<evidence type="ECO:0000313" key="1">
    <source>
        <dbReference type="EMBL" id="KAH6943423.1"/>
    </source>
</evidence>
<sequence>MHVRHAVGLIEKEEPVASYAGKCGAPFIYTGLLPPPSSLVCVKLGRASKKGKEKGPSRWLRLFLVAGIAAAASGVHSTCEACESSIACTRTGSRIKVSELNGFSRSCPTASSEAFPRLQHVVIPCARGLGRVLLLLCSTSHSAPLGHRCLGLGGEFARCITLKEAHVLSPF</sequence>